<evidence type="ECO:0000256" key="1">
    <source>
        <dbReference type="SAM" id="Coils"/>
    </source>
</evidence>
<dbReference type="Proteomes" id="UP000601361">
    <property type="component" value="Unassembled WGS sequence"/>
</dbReference>
<feature type="coiled-coil region" evidence="1">
    <location>
        <begin position="215"/>
        <end position="242"/>
    </location>
</feature>
<dbReference type="RefSeq" id="WP_188556905.1">
    <property type="nucleotide sequence ID" value="NZ_BMGS01000003.1"/>
</dbReference>
<reference evidence="4" key="1">
    <citation type="journal article" date="2019" name="Int. J. Syst. Evol. Microbiol.">
        <title>The Global Catalogue of Microorganisms (GCM) 10K type strain sequencing project: providing services to taxonomists for standard genome sequencing and annotation.</title>
        <authorList>
            <consortium name="The Broad Institute Genomics Platform"/>
            <consortium name="The Broad Institute Genome Sequencing Center for Infectious Disease"/>
            <person name="Wu L."/>
            <person name="Ma J."/>
        </authorList>
    </citation>
    <scope>NUCLEOTIDE SEQUENCE [LARGE SCALE GENOMIC DNA]</scope>
    <source>
        <strain evidence="4">CGMCC 1.12990</strain>
    </source>
</reference>
<dbReference type="EMBL" id="BMGS01000003">
    <property type="protein sequence ID" value="GGG37192.1"/>
    <property type="molecule type" value="Genomic_DNA"/>
</dbReference>
<feature type="coiled-coil region" evidence="1">
    <location>
        <begin position="385"/>
        <end position="412"/>
    </location>
</feature>
<proteinExistence type="predicted"/>
<dbReference type="InterPro" id="IPR018760">
    <property type="entry name" value="DUF2326"/>
</dbReference>
<organism evidence="3 4">
    <name type="scientific">Hymenobacter glacieicola</name>
    <dbReference type="NCBI Taxonomy" id="1562124"/>
    <lineage>
        <taxon>Bacteria</taxon>
        <taxon>Pseudomonadati</taxon>
        <taxon>Bacteroidota</taxon>
        <taxon>Cytophagia</taxon>
        <taxon>Cytophagales</taxon>
        <taxon>Hymenobacteraceae</taxon>
        <taxon>Hymenobacter</taxon>
    </lineage>
</organism>
<protein>
    <recommendedName>
        <fullName evidence="2">DUF2326 domain-containing protein</fullName>
    </recommendedName>
</protein>
<feature type="domain" description="DUF2326" evidence="2">
    <location>
        <begin position="434"/>
        <end position="562"/>
    </location>
</feature>
<name>A0ABQ1WLZ6_9BACT</name>
<evidence type="ECO:0000313" key="3">
    <source>
        <dbReference type="EMBL" id="GGG37192.1"/>
    </source>
</evidence>
<sequence>MIKLKKLYSQPEIFDPITFEYGLNIIMGERSESSDKKIGVGKSICIEFLNYCLLKNYSTSRISLIPKEALDLDTIICLDLDFKSYQLTINRSLGNHERIVIFKDGEPIVFEKADEASEYLGSLYFEDYPVATTRISFRNLLAPIIRDERSEFKDIIKCFDTSKLIPRDYKPHLFFLNLDIELYNEIAKTISNYDKKSSFVSETKKLLTNNGTVKISDAKAHLNELESEVSKINSSIEQLKSYESFDVIQSDVIKFESKLSDLRSKQKAIRHEIKQITSFPQHENIDDNEIGMLFNQFKSGLGDIVSKSVEQTREFKYKIDNFRNTIIHNRLETIKLELSIITNEIKDIDEILSNKLNLIDNGTLVKDLKSAINIFNSKNTELSRLRSLIDRYDTSEREKKKLQAEKIKLISKLDQHIFETELIINSFKNTILDIHEKIMGNKEAHFEIKTTNNKEFINFILRTDYDGSHTTERMKVFIYDTALMFNEYTKSRHPGFLVHDNIFDKDDDTLEKSLNFIFKQDFDNPNTFQYILTLNSDLVDSIIRTNTLNFDISDYKVASFTKDSRFLKHTPKYTELASKK</sequence>
<dbReference type="Pfam" id="PF10088">
    <property type="entry name" value="DUF2326"/>
    <property type="match status" value="1"/>
</dbReference>
<keyword evidence="1" id="KW-0175">Coiled coil</keyword>
<accession>A0ABQ1WLZ6</accession>
<keyword evidence="4" id="KW-1185">Reference proteome</keyword>
<gene>
    <name evidence="3" type="ORF">GCM10011378_11880</name>
</gene>
<comment type="caution">
    <text evidence="3">The sequence shown here is derived from an EMBL/GenBank/DDBJ whole genome shotgun (WGS) entry which is preliminary data.</text>
</comment>
<evidence type="ECO:0000259" key="2">
    <source>
        <dbReference type="Pfam" id="PF10088"/>
    </source>
</evidence>
<evidence type="ECO:0000313" key="4">
    <source>
        <dbReference type="Proteomes" id="UP000601361"/>
    </source>
</evidence>